<dbReference type="AlphaFoldDB" id="A0A9P1R8M0"/>
<evidence type="ECO:0000313" key="2">
    <source>
        <dbReference type="EMBL" id="CRP63451.1"/>
    </source>
</evidence>
<gene>
    <name evidence="2" type="ORF">PAERUG_P19_London_7_VIM_2_05_10_05067</name>
</gene>
<evidence type="ECO:0000256" key="1">
    <source>
        <dbReference type="SAM" id="MobiDB-lite"/>
    </source>
</evidence>
<protein>
    <submittedName>
        <fullName evidence="2">Uncharacterized protein</fullName>
    </submittedName>
</protein>
<dbReference type="RefSeq" id="WP_023100585.1">
    <property type="nucleotide sequence ID" value="NZ_BSAZ01000023.1"/>
</dbReference>
<dbReference type="InterPro" id="IPR017545">
    <property type="entry name" value="CRISPR-assoc_prot_Csf1"/>
</dbReference>
<feature type="region of interest" description="Disordered" evidence="1">
    <location>
        <begin position="35"/>
        <end position="56"/>
    </location>
</feature>
<name>A0A9P1R8M0_PSEAI</name>
<dbReference type="Proteomes" id="UP000045039">
    <property type="component" value="Unassembled WGS sequence"/>
</dbReference>
<evidence type="ECO:0000313" key="3">
    <source>
        <dbReference type="Proteomes" id="UP000045039"/>
    </source>
</evidence>
<accession>A0A9P1R8M0</accession>
<reference evidence="3" key="1">
    <citation type="submission" date="2015-06" db="EMBL/GenBank/DDBJ databases">
        <authorList>
            <person name="Radhakrishnan Rajesh"/>
            <person name="Underwood Anthony"/>
            <person name="Al-Shahib Ali"/>
        </authorList>
    </citation>
    <scope>NUCLEOTIDE SEQUENCE [LARGE SCALE GENOMIC DNA]</scope>
    <source>
        <strain evidence="3">P19_London_7_VIM_2_05_10</strain>
    </source>
</reference>
<sequence length="263" mass="29002">MRNATVWPSDLAMQALGIRPSEFLRTEAPIWTDSPTPCGRCGRPIQPSEPYKPAKAKEGFSDTRDLAAPGSPLCGGCTILGLKPAMNRLSFSVLTREGVYPIAKDIHKAWLFLSPPEPPFVAVISASTMAHLVWRTPVSLSKERFYLRYGNDLFTIRPEKISSAIACAQALRFRREEQQPTSVKAKRGTVRLSPYLALDRNLVNHNHGQLSSAAIEHMKPAEKALFLSLTSGEVWALSFLLTTKPPIPEQPQPLSIDLTKGSD</sequence>
<dbReference type="NCBIfam" id="TIGR03114">
    <property type="entry name" value="cas8u_csf1"/>
    <property type="match status" value="1"/>
</dbReference>
<organism evidence="2 3">
    <name type="scientific">Pseudomonas aeruginosa</name>
    <dbReference type="NCBI Taxonomy" id="287"/>
    <lineage>
        <taxon>Bacteria</taxon>
        <taxon>Pseudomonadati</taxon>
        <taxon>Pseudomonadota</taxon>
        <taxon>Gammaproteobacteria</taxon>
        <taxon>Pseudomonadales</taxon>
        <taxon>Pseudomonadaceae</taxon>
        <taxon>Pseudomonas</taxon>
    </lineage>
</organism>
<proteinExistence type="predicted"/>
<comment type="caution">
    <text evidence="2">The sequence shown here is derived from an EMBL/GenBank/DDBJ whole genome shotgun (WGS) entry which is preliminary data.</text>
</comment>
<dbReference type="EMBL" id="CVVU01000234">
    <property type="protein sequence ID" value="CRP63451.1"/>
    <property type="molecule type" value="Genomic_DNA"/>
</dbReference>